<keyword evidence="10 11" id="KW-0275">Fatty acid biosynthesis</keyword>
<keyword evidence="4 11" id="KW-0150">Chloroplast</keyword>
<evidence type="ECO:0000313" key="14">
    <source>
        <dbReference type="EMBL" id="KYP33910.1"/>
    </source>
</evidence>
<keyword evidence="7 11" id="KW-0276">Fatty acid metabolism</keyword>
<evidence type="ECO:0000313" key="15">
    <source>
        <dbReference type="Proteomes" id="UP000075243"/>
    </source>
</evidence>
<dbReference type="InterPro" id="IPR045023">
    <property type="entry name" value="FATA/B"/>
</dbReference>
<dbReference type="Gramene" id="C.cajan_45758.t">
    <property type="protein sequence ID" value="C.cajan_45758.t"/>
    <property type="gene ID" value="C.cajan_45758"/>
</dbReference>
<dbReference type="PANTHER" id="PTHR31727">
    <property type="entry name" value="OLEOYL-ACYL CARRIER PROTEIN THIOESTERASE 1, CHLOROPLASTIC"/>
    <property type="match status" value="1"/>
</dbReference>
<evidence type="ECO:0000256" key="8">
    <source>
        <dbReference type="ARBA" id="ARBA00022946"/>
    </source>
</evidence>
<evidence type="ECO:0000256" key="2">
    <source>
        <dbReference type="ARBA" id="ARBA00006500"/>
    </source>
</evidence>
<keyword evidence="3 11" id="KW-0444">Lipid biosynthesis</keyword>
<keyword evidence="8" id="KW-0809">Transit peptide</keyword>
<keyword evidence="9 11" id="KW-0443">Lipid metabolism</keyword>
<evidence type="ECO:0000256" key="1">
    <source>
        <dbReference type="ARBA" id="ARBA00004229"/>
    </source>
</evidence>
<dbReference type="Proteomes" id="UP000075243">
    <property type="component" value="Unassembled WGS sequence"/>
</dbReference>
<comment type="similarity">
    <text evidence="2 11">Belongs to the acyl-ACP thioesterase family.</text>
</comment>
<feature type="domain" description="Acyl-ACP thioesterase N-terminal hotdog" evidence="12">
    <location>
        <begin position="3"/>
        <end position="115"/>
    </location>
</feature>
<evidence type="ECO:0000256" key="7">
    <source>
        <dbReference type="ARBA" id="ARBA00022832"/>
    </source>
</evidence>
<proteinExistence type="inferred from homology"/>
<dbReference type="STRING" id="3821.A0A151QUF4"/>
<dbReference type="Gene3D" id="3.10.129.10">
    <property type="entry name" value="Hotdog Thioesterase"/>
    <property type="match status" value="1"/>
</dbReference>
<dbReference type="GO" id="GO:0009507">
    <property type="term" value="C:chloroplast"/>
    <property type="evidence" value="ECO:0007669"/>
    <property type="project" value="UniProtKB-SubCell"/>
</dbReference>
<evidence type="ECO:0000256" key="3">
    <source>
        <dbReference type="ARBA" id="ARBA00022516"/>
    </source>
</evidence>
<evidence type="ECO:0000256" key="4">
    <source>
        <dbReference type="ARBA" id="ARBA00022528"/>
    </source>
</evidence>
<dbReference type="EMBL" id="KQ484735">
    <property type="protein sequence ID" value="KYP33910.1"/>
    <property type="molecule type" value="Genomic_DNA"/>
</dbReference>
<name>A0A151QUF4_CAJCA</name>
<dbReference type="InterPro" id="IPR002864">
    <property type="entry name" value="Acyl-ACP_thioesterase_NHD"/>
</dbReference>
<dbReference type="EC" id="3.1.2.-" evidence="11"/>
<evidence type="ECO:0000256" key="10">
    <source>
        <dbReference type="ARBA" id="ARBA00023160"/>
    </source>
</evidence>
<dbReference type="OMA" id="GWNDMDV"/>
<evidence type="ECO:0000256" key="9">
    <source>
        <dbReference type="ARBA" id="ARBA00023098"/>
    </source>
</evidence>
<dbReference type="FunFam" id="3.10.129.10:FF:000014">
    <property type="entry name" value="Acyl-[acyl-carrier-protein] hydrolase"/>
    <property type="match status" value="1"/>
</dbReference>
<dbReference type="GO" id="GO:0000036">
    <property type="term" value="F:acyl carrier activity"/>
    <property type="evidence" value="ECO:0007669"/>
    <property type="project" value="TreeGrafter"/>
</dbReference>
<evidence type="ECO:0000259" key="13">
    <source>
        <dbReference type="Pfam" id="PF20791"/>
    </source>
</evidence>
<comment type="subcellular location">
    <subcellularLocation>
        <location evidence="1 11">Plastid</location>
        <location evidence="1 11">Chloroplast</location>
    </subcellularLocation>
</comment>
<gene>
    <name evidence="14" type="ORF">KK1_045193</name>
</gene>
<protein>
    <recommendedName>
        <fullName evidence="11">Acyl-[acyl-carrier-protein] hydrolase</fullName>
        <ecNumber evidence="11">3.1.2.-</ecNumber>
    </recommendedName>
</protein>
<dbReference type="GO" id="GO:0016297">
    <property type="term" value="F:fatty acyl-[ACP] hydrolase activity"/>
    <property type="evidence" value="ECO:0007669"/>
    <property type="project" value="InterPro"/>
</dbReference>
<keyword evidence="6 11" id="KW-0378">Hydrolase</keyword>
<keyword evidence="15" id="KW-1185">Reference proteome</keyword>
<dbReference type="AlphaFoldDB" id="A0A151QUF4"/>
<reference evidence="14" key="1">
    <citation type="journal article" date="2012" name="Nat. Biotechnol.">
        <title>Draft genome sequence of pigeonpea (Cajanus cajan), an orphan legume crop of resource-poor farmers.</title>
        <authorList>
            <person name="Varshney R.K."/>
            <person name="Chen W."/>
            <person name="Li Y."/>
            <person name="Bharti A.K."/>
            <person name="Saxena R.K."/>
            <person name="Schlueter J.A."/>
            <person name="Donoghue M.T."/>
            <person name="Azam S."/>
            <person name="Fan G."/>
            <person name="Whaley A.M."/>
            <person name="Farmer A.D."/>
            <person name="Sheridan J."/>
            <person name="Iwata A."/>
            <person name="Tuteja R."/>
            <person name="Penmetsa R.V."/>
            <person name="Wu W."/>
            <person name="Upadhyaya H.D."/>
            <person name="Yang S.P."/>
            <person name="Shah T."/>
            <person name="Saxena K.B."/>
            <person name="Michael T."/>
            <person name="McCombie W.R."/>
            <person name="Yang B."/>
            <person name="Zhang G."/>
            <person name="Yang H."/>
            <person name="Wang J."/>
            <person name="Spillane C."/>
            <person name="Cook D.R."/>
            <person name="May G.D."/>
            <person name="Xu X."/>
            <person name="Jackson S.A."/>
        </authorList>
    </citation>
    <scope>NUCLEOTIDE SEQUENCE [LARGE SCALE GENOMIC DNA]</scope>
</reference>
<dbReference type="InterPro" id="IPR049427">
    <property type="entry name" value="Acyl-ACP_TE_C"/>
</dbReference>
<keyword evidence="5 11" id="KW-0934">Plastid</keyword>
<dbReference type="SUPFAM" id="SSF54637">
    <property type="entry name" value="Thioesterase/thiol ester dehydrase-isomerase"/>
    <property type="match status" value="2"/>
</dbReference>
<feature type="domain" description="Acyl-ACP thioesterase-like C-terminal" evidence="13">
    <location>
        <begin position="141"/>
        <end position="247"/>
    </location>
</feature>
<evidence type="ECO:0000256" key="5">
    <source>
        <dbReference type="ARBA" id="ARBA00022640"/>
    </source>
</evidence>
<evidence type="ECO:0000256" key="11">
    <source>
        <dbReference type="RuleBase" id="RU363096"/>
    </source>
</evidence>
<dbReference type="Pfam" id="PF20791">
    <property type="entry name" value="Acyl-ACP_TE_C"/>
    <property type="match status" value="1"/>
</dbReference>
<sequence>METLMNFLQETAIRHICFISAPVQNDVGATHEMELRKLTWIVTRIQVQVQRYSKRGDEIEVDTWSDSAGKNGMRKDWIIKDYYTKEILAKATSTWTLMNTETRRLSKIPDEVRQELNPFVFHKHAIEEIDHRKIPKLNDAIAERFRNGVTPTWNDMDANMHVSNVKYIKWILESVPREVLEIYKMTSITLEFRRECRHSDVLESLSSPSSRVVGDANNNNRKADLEYIHLLRLQDSKAELVRARTEWLHKQNQQ</sequence>
<dbReference type="Pfam" id="PF01643">
    <property type="entry name" value="Acyl-ACP_TE"/>
    <property type="match status" value="1"/>
</dbReference>
<accession>A0A151QUF4</accession>
<organism evidence="14 15">
    <name type="scientific">Cajanus cajan</name>
    <name type="common">Pigeon pea</name>
    <name type="synonym">Cajanus indicus</name>
    <dbReference type="NCBI Taxonomy" id="3821"/>
    <lineage>
        <taxon>Eukaryota</taxon>
        <taxon>Viridiplantae</taxon>
        <taxon>Streptophyta</taxon>
        <taxon>Embryophyta</taxon>
        <taxon>Tracheophyta</taxon>
        <taxon>Spermatophyta</taxon>
        <taxon>Magnoliopsida</taxon>
        <taxon>eudicotyledons</taxon>
        <taxon>Gunneridae</taxon>
        <taxon>Pentapetalae</taxon>
        <taxon>rosids</taxon>
        <taxon>fabids</taxon>
        <taxon>Fabales</taxon>
        <taxon>Fabaceae</taxon>
        <taxon>Papilionoideae</taxon>
        <taxon>50 kb inversion clade</taxon>
        <taxon>NPAAA clade</taxon>
        <taxon>indigoferoid/millettioid clade</taxon>
        <taxon>Phaseoleae</taxon>
        <taxon>Cajanus</taxon>
    </lineage>
</organism>
<evidence type="ECO:0000259" key="12">
    <source>
        <dbReference type="Pfam" id="PF01643"/>
    </source>
</evidence>
<comment type="function">
    <text evidence="11">Plays an essential role in chain termination during de novo fatty acid synthesis.</text>
</comment>
<dbReference type="PANTHER" id="PTHR31727:SF5">
    <property type="entry name" value="ACYL-[ACYL-CARRIER-PROTEIN] HYDROLASE"/>
    <property type="match status" value="1"/>
</dbReference>
<dbReference type="InterPro" id="IPR029069">
    <property type="entry name" value="HotDog_dom_sf"/>
</dbReference>
<evidence type="ECO:0000256" key="6">
    <source>
        <dbReference type="ARBA" id="ARBA00022801"/>
    </source>
</evidence>